<evidence type="ECO:0000313" key="3">
    <source>
        <dbReference type="Proteomes" id="UP000295444"/>
    </source>
</evidence>
<reference evidence="2 3" key="1">
    <citation type="submission" date="2019-03" db="EMBL/GenBank/DDBJ databases">
        <title>Genomic Encyclopedia of Type Strains, Phase IV (KMG-IV): sequencing the most valuable type-strain genomes for metagenomic binning, comparative biology and taxonomic classification.</title>
        <authorList>
            <person name="Goeker M."/>
        </authorList>
    </citation>
    <scope>NUCLEOTIDE SEQUENCE [LARGE SCALE GENOMIC DNA]</scope>
    <source>
        <strain evidence="2 3">DSM 45361</strain>
    </source>
</reference>
<sequence length="62" mass="7262">MIGTQSTDRLWEEIVYIAYHLHWSLDSILELDHPTRARVIKEIADINTRLVDQDRQSAEEVA</sequence>
<dbReference type="RefSeq" id="WP_243754004.1">
    <property type="nucleotide sequence ID" value="NZ_SNXZ01000002.1"/>
</dbReference>
<feature type="domain" description="DUF6760" evidence="1">
    <location>
        <begin position="1"/>
        <end position="57"/>
    </location>
</feature>
<proteinExistence type="predicted"/>
<dbReference type="EMBL" id="SNXZ01000002">
    <property type="protein sequence ID" value="TDQ00793.1"/>
    <property type="molecule type" value="Genomic_DNA"/>
</dbReference>
<protein>
    <recommendedName>
        <fullName evidence="1">DUF6760 domain-containing protein</fullName>
    </recommendedName>
</protein>
<accession>A0A4R6SGN4</accession>
<dbReference type="AlphaFoldDB" id="A0A4R6SGN4"/>
<dbReference type="Pfam" id="PF20546">
    <property type="entry name" value="DUF6760"/>
    <property type="match status" value="1"/>
</dbReference>
<gene>
    <name evidence="2" type="ORF">EV186_102659</name>
</gene>
<organism evidence="2 3">
    <name type="scientific">Labedaea rhizosphaerae</name>
    <dbReference type="NCBI Taxonomy" id="598644"/>
    <lineage>
        <taxon>Bacteria</taxon>
        <taxon>Bacillati</taxon>
        <taxon>Actinomycetota</taxon>
        <taxon>Actinomycetes</taxon>
        <taxon>Pseudonocardiales</taxon>
        <taxon>Pseudonocardiaceae</taxon>
        <taxon>Labedaea</taxon>
    </lineage>
</organism>
<keyword evidence="3" id="KW-1185">Reference proteome</keyword>
<evidence type="ECO:0000313" key="2">
    <source>
        <dbReference type="EMBL" id="TDQ00793.1"/>
    </source>
</evidence>
<comment type="caution">
    <text evidence="2">The sequence shown here is derived from an EMBL/GenBank/DDBJ whole genome shotgun (WGS) entry which is preliminary data.</text>
</comment>
<dbReference type="Proteomes" id="UP000295444">
    <property type="component" value="Unassembled WGS sequence"/>
</dbReference>
<dbReference type="InterPro" id="IPR046648">
    <property type="entry name" value="DUF6760"/>
</dbReference>
<evidence type="ECO:0000259" key="1">
    <source>
        <dbReference type="Pfam" id="PF20546"/>
    </source>
</evidence>
<name>A0A4R6SGN4_LABRH</name>